<evidence type="ECO:0000313" key="3">
    <source>
        <dbReference type="EMBL" id="KAL0880208.1"/>
    </source>
</evidence>
<keyword evidence="4" id="KW-1185">Reference proteome</keyword>
<dbReference type="InterPro" id="IPR036610">
    <property type="entry name" value="PEBP-like_sf"/>
</dbReference>
<dbReference type="PANTHER" id="PTHR11362:SF82">
    <property type="entry name" value="PHOSPHATIDYLETHANOLAMINE-BINDING PROTEIN 4"/>
    <property type="match status" value="1"/>
</dbReference>
<evidence type="ECO:0000313" key="4">
    <source>
        <dbReference type="Proteomes" id="UP001549920"/>
    </source>
</evidence>
<dbReference type="PANTHER" id="PTHR11362">
    <property type="entry name" value="PHOSPHATIDYLETHANOLAMINE-BINDING PROTEIN"/>
    <property type="match status" value="1"/>
</dbReference>
<dbReference type="AlphaFoldDB" id="A0ABD0SXY1"/>
<name>A0ABD0SXY1_LOXSC</name>
<evidence type="ECO:0000256" key="1">
    <source>
        <dbReference type="SAM" id="SignalP"/>
    </source>
</evidence>
<dbReference type="Gene3D" id="3.90.280.10">
    <property type="entry name" value="PEBP-like"/>
    <property type="match status" value="1"/>
</dbReference>
<evidence type="ECO:0000313" key="2">
    <source>
        <dbReference type="EMBL" id="KAL0830617.1"/>
    </source>
</evidence>
<gene>
    <name evidence="3" type="ORF">ABMA27_002671</name>
    <name evidence="2" type="ORF">ABMA28_002759</name>
</gene>
<evidence type="ECO:0008006" key="6">
    <source>
        <dbReference type="Google" id="ProtNLM"/>
    </source>
</evidence>
<dbReference type="Proteomes" id="UP001549921">
    <property type="component" value="Unassembled WGS sequence"/>
</dbReference>
<accession>A0ABD0SXY1</accession>
<keyword evidence="1" id="KW-0732">Signal</keyword>
<dbReference type="InterPro" id="IPR035810">
    <property type="entry name" value="PEBP_euk"/>
</dbReference>
<feature type="signal peptide" evidence="1">
    <location>
        <begin position="1"/>
        <end position="19"/>
    </location>
</feature>
<evidence type="ECO:0000313" key="5">
    <source>
        <dbReference type="Proteomes" id="UP001549921"/>
    </source>
</evidence>
<dbReference type="Proteomes" id="UP001549920">
    <property type="component" value="Unassembled WGS sequence"/>
</dbReference>
<proteinExistence type="predicted"/>
<protein>
    <recommendedName>
        <fullName evidence="6">Phosphatidylethanolamine-binding protein</fullName>
    </recommendedName>
</protein>
<dbReference type="EMBL" id="JBEUOH010000013">
    <property type="protein sequence ID" value="KAL0880208.1"/>
    <property type="molecule type" value="Genomic_DNA"/>
</dbReference>
<feature type="chain" id="PRO_5044722817" description="Phosphatidylethanolamine-binding protein" evidence="1">
    <location>
        <begin position="20"/>
        <end position="192"/>
    </location>
</feature>
<dbReference type="EMBL" id="JBEDNZ010000013">
    <property type="protein sequence ID" value="KAL0830617.1"/>
    <property type="molecule type" value="Genomic_DNA"/>
</dbReference>
<sequence>MMYSLKTVFLLVSLKCAFGASLQCSVTDVKSLLEGCDRLTGLNVTSVGGTMVNDHNCDVLLPKQVFIEEPLFQYALADSKKFYTIILVDPDAPPQVEGEFYLHLLKSNIPGLALKSKESSKTAGIDYRGYKPPTPPRGTGPHRYISLLYEQADGNNFLPTVPTTRSRFLLSNWLRGKSLCGPVAGTLFRAQF</sequence>
<dbReference type="SUPFAM" id="SSF49777">
    <property type="entry name" value="PEBP-like"/>
    <property type="match status" value="1"/>
</dbReference>
<organism evidence="2 5">
    <name type="scientific">Loxostege sticticalis</name>
    <name type="common">Beet webworm moth</name>
    <dbReference type="NCBI Taxonomy" id="481309"/>
    <lineage>
        <taxon>Eukaryota</taxon>
        <taxon>Metazoa</taxon>
        <taxon>Ecdysozoa</taxon>
        <taxon>Arthropoda</taxon>
        <taxon>Hexapoda</taxon>
        <taxon>Insecta</taxon>
        <taxon>Pterygota</taxon>
        <taxon>Neoptera</taxon>
        <taxon>Endopterygota</taxon>
        <taxon>Lepidoptera</taxon>
        <taxon>Glossata</taxon>
        <taxon>Ditrysia</taxon>
        <taxon>Pyraloidea</taxon>
        <taxon>Crambidae</taxon>
        <taxon>Pyraustinae</taxon>
        <taxon>Loxostege</taxon>
    </lineage>
</organism>
<comment type="caution">
    <text evidence="2">The sequence shown here is derived from an EMBL/GenBank/DDBJ whole genome shotgun (WGS) entry which is preliminary data.</text>
</comment>
<dbReference type="Pfam" id="PF01161">
    <property type="entry name" value="PBP"/>
    <property type="match status" value="1"/>
</dbReference>
<reference evidence="4 5" key="1">
    <citation type="submission" date="2024-06" db="EMBL/GenBank/DDBJ databases">
        <title>A chromosome-level genome assembly of beet webworm, Loxostege sticticalis.</title>
        <authorList>
            <person name="Zhang Y."/>
        </authorList>
    </citation>
    <scope>NUCLEOTIDE SEQUENCE [LARGE SCALE GENOMIC DNA]</scope>
    <source>
        <strain evidence="3">AQ026</strain>
        <strain evidence="2">AQ028</strain>
        <tissue evidence="2">Male pupae</tissue>
        <tissue evidence="3">Whole body</tissue>
    </source>
</reference>
<dbReference type="InterPro" id="IPR008914">
    <property type="entry name" value="PEBP"/>
</dbReference>